<protein>
    <submittedName>
        <fullName evidence="1">Type VII secretion-associated protein</fullName>
    </submittedName>
</protein>
<evidence type="ECO:0000313" key="2">
    <source>
        <dbReference type="Proteomes" id="UP000237911"/>
    </source>
</evidence>
<dbReference type="Proteomes" id="UP000237911">
    <property type="component" value="Unassembled WGS sequence"/>
</dbReference>
<reference evidence="1 2" key="1">
    <citation type="submission" date="2018-02" db="EMBL/GenBank/DDBJ databases">
        <title>Draft genome sequence of Mycobacterium virginiense isolated from mud of a swine farm in Japan.</title>
        <authorList>
            <person name="Ohya K."/>
        </authorList>
    </citation>
    <scope>NUCLEOTIDE SEQUENCE [LARGE SCALE GENOMIC DNA]</scope>
    <source>
        <strain evidence="1 2">GF75</strain>
    </source>
</reference>
<name>A0A9X7IRV0_9MYCO</name>
<dbReference type="EMBL" id="PUEV01000005">
    <property type="protein sequence ID" value="PQM54091.1"/>
    <property type="molecule type" value="Genomic_DNA"/>
</dbReference>
<evidence type="ECO:0000313" key="1">
    <source>
        <dbReference type="EMBL" id="PQM54091.1"/>
    </source>
</evidence>
<organism evidence="1 2">
    <name type="scientific">Mycolicibacter virginiensis</name>
    <dbReference type="NCBI Taxonomy" id="1795032"/>
    <lineage>
        <taxon>Bacteria</taxon>
        <taxon>Bacillati</taxon>
        <taxon>Actinomycetota</taxon>
        <taxon>Actinomycetes</taxon>
        <taxon>Mycobacteriales</taxon>
        <taxon>Mycobacteriaceae</taxon>
        <taxon>Mycolicibacter</taxon>
    </lineage>
</organism>
<comment type="caution">
    <text evidence="1">The sequence shown here is derived from an EMBL/GenBank/DDBJ whole genome shotgun (WGS) entry which is preliminary data.</text>
</comment>
<proteinExistence type="predicted"/>
<gene>
    <name evidence="1" type="ORF">C5U48_00860</name>
</gene>
<sequence length="389" mass="40419">MSVGHRAVVEAGPATIRRLCCGGAESALAAAALEWIDDPVGLVDGQPVAVPELLREVLTCPLPVESVELIHPSWWPVRRVRLLADAARPLAGEVVCRSRATVLVRASHAAVVVEIAAGLVAVTGVGSADVVAEPRIGSPDEVADAVARRIRAVVRGHPGAVVIDAPAGIGGVAALAALIEERLRPEVRTTVVDRLPPIRRTGNAPVAKLASASRRRRLAPAALVGAVVALGFLTRHDARSDTANPVTYLVEGHVAVQIPDGWSTRRVAGGPGSARVEVVSPDDPQLVLHVTQAPAAGDTLTAIAEPLQRALQRADAETPGVFTDFDPEGTSAGRPAVTYREVRNGHHVDWVVLADGALRIGIGCQSESGGEDALRVVCEQAVRSAHAVG</sequence>
<dbReference type="AlphaFoldDB" id="A0A9X7IRV0"/>
<accession>A0A9X7IRV0</accession>
<dbReference type="RefSeq" id="WP_205843395.1">
    <property type="nucleotide sequence ID" value="NZ_CP092430.2"/>
</dbReference>
<dbReference type="NCBIfam" id="TIGR03931">
    <property type="entry name" value="T7SS_Rv3446c"/>
    <property type="match status" value="1"/>
</dbReference>
<keyword evidence="2" id="KW-1185">Reference proteome</keyword>
<dbReference type="InterPro" id="IPR023840">
    <property type="entry name" value="T7SS_Rv3446c"/>
</dbReference>